<evidence type="ECO:0000256" key="1">
    <source>
        <dbReference type="ARBA" id="ARBA00023002"/>
    </source>
</evidence>
<evidence type="ECO:0000313" key="3">
    <source>
        <dbReference type="EMBL" id="SCZ61668.1"/>
    </source>
</evidence>
<dbReference type="Gene3D" id="3.60.130.10">
    <property type="entry name" value="Clavaminate synthase-like"/>
    <property type="match status" value="1"/>
</dbReference>
<protein>
    <submittedName>
        <fullName evidence="3">Taurine catabolism dioxygenase TauD, TfdA family</fullName>
    </submittedName>
</protein>
<reference evidence="3 4" key="1">
    <citation type="submission" date="2016-10" db="EMBL/GenBank/DDBJ databases">
        <authorList>
            <person name="de Groot N.N."/>
        </authorList>
    </citation>
    <scope>NUCLEOTIDE SEQUENCE [LARGE SCALE GENOMIC DNA]</scope>
    <source>
        <strain evidence="3 4">HLD2</strain>
    </source>
</reference>
<dbReference type="EMBL" id="FMWD01000006">
    <property type="protein sequence ID" value="SCZ61668.1"/>
    <property type="molecule type" value="Genomic_DNA"/>
</dbReference>
<gene>
    <name evidence="3" type="ORF">SAMN03097708_02177</name>
</gene>
<keyword evidence="3" id="KW-0223">Dioxygenase</keyword>
<dbReference type="SUPFAM" id="SSF51197">
    <property type="entry name" value="Clavaminate synthase-like"/>
    <property type="match status" value="1"/>
</dbReference>
<dbReference type="InterPro" id="IPR003819">
    <property type="entry name" value="TauD/TfdA-like"/>
</dbReference>
<organism evidence="3 4">
    <name type="scientific">Thiohalomonas denitrificans</name>
    <dbReference type="NCBI Taxonomy" id="415747"/>
    <lineage>
        <taxon>Bacteria</taxon>
        <taxon>Pseudomonadati</taxon>
        <taxon>Pseudomonadota</taxon>
        <taxon>Gammaproteobacteria</taxon>
        <taxon>Thiohalomonadales</taxon>
        <taxon>Thiohalomonadaceae</taxon>
        <taxon>Thiohalomonas</taxon>
    </lineage>
</organism>
<dbReference type="OrthoDB" id="9770519at2"/>
<evidence type="ECO:0000313" key="4">
    <source>
        <dbReference type="Proteomes" id="UP000199648"/>
    </source>
</evidence>
<dbReference type="RefSeq" id="WP_092996711.1">
    <property type="nucleotide sequence ID" value="NZ_FMWD01000006.1"/>
</dbReference>
<name>A0A1G5QJ75_9GAMM</name>
<proteinExistence type="predicted"/>
<dbReference type="Proteomes" id="UP000199648">
    <property type="component" value="Unassembled WGS sequence"/>
</dbReference>
<dbReference type="Pfam" id="PF02668">
    <property type="entry name" value="TauD"/>
    <property type="match status" value="1"/>
</dbReference>
<dbReference type="InterPro" id="IPR042098">
    <property type="entry name" value="TauD-like_sf"/>
</dbReference>
<evidence type="ECO:0000259" key="2">
    <source>
        <dbReference type="Pfam" id="PF02668"/>
    </source>
</evidence>
<sequence>MSELVRSAAASPFLLQNQAAYRNWRVAKLADYPQGATDLVVEIRDPRHLSRAEHDELLRRIRKTNMAVYASDVGGEADKGIVLALGAALGLNRLDANWLADDDGITSLTINPAGPRPQYIPYTNRPISWHTDGYYNPPQRQIHGLLLHCVEPAARGGDNALLDPEIAYLLLRDEDPELIRALMQDDAMTIPPGTNSEGGYRASAVGPVFSIRPDGNLHMRYTARKRNIEWKNEPAVHAAVSRLRAICERDSPYIFRARLESGMGLVSNNVLHDRCGFDDLPDAPRRLIYRARYYDRVSRT</sequence>
<dbReference type="GO" id="GO:0016706">
    <property type="term" value="F:2-oxoglutarate-dependent dioxygenase activity"/>
    <property type="evidence" value="ECO:0007669"/>
    <property type="project" value="UniProtKB-ARBA"/>
</dbReference>
<accession>A0A1G5QJ75</accession>
<keyword evidence="1" id="KW-0560">Oxidoreductase</keyword>
<dbReference type="AlphaFoldDB" id="A0A1G5QJ75"/>
<dbReference type="STRING" id="415747.SAMN03097708_02177"/>
<keyword evidence="4" id="KW-1185">Reference proteome</keyword>
<feature type="domain" description="TauD/TfdA-like" evidence="2">
    <location>
        <begin position="41"/>
        <end position="290"/>
    </location>
</feature>